<keyword evidence="2" id="KW-0732">Signal</keyword>
<dbReference type="EMBL" id="JAXCGZ010013631">
    <property type="protein sequence ID" value="KAK7072172.1"/>
    <property type="molecule type" value="Genomic_DNA"/>
</dbReference>
<reference evidence="3 4" key="1">
    <citation type="submission" date="2023-11" db="EMBL/GenBank/DDBJ databases">
        <title>Halocaridina rubra genome assembly.</title>
        <authorList>
            <person name="Smith C."/>
        </authorList>
    </citation>
    <scope>NUCLEOTIDE SEQUENCE [LARGE SCALE GENOMIC DNA]</scope>
    <source>
        <strain evidence="3">EP-1</strain>
        <tissue evidence="3">Whole</tissue>
    </source>
</reference>
<evidence type="ECO:0000256" key="1">
    <source>
        <dbReference type="SAM" id="MobiDB-lite"/>
    </source>
</evidence>
<evidence type="ECO:0000256" key="2">
    <source>
        <dbReference type="SAM" id="SignalP"/>
    </source>
</evidence>
<gene>
    <name evidence="3" type="ORF">SK128_026557</name>
</gene>
<comment type="caution">
    <text evidence="3">The sequence shown here is derived from an EMBL/GenBank/DDBJ whole genome shotgun (WGS) entry which is preliminary data.</text>
</comment>
<dbReference type="Proteomes" id="UP001381693">
    <property type="component" value="Unassembled WGS sequence"/>
</dbReference>
<evidence type="ECO:0000313" key="4">
    <source>
        <dbReference type="Proteomes" id="UP001381693"/>
    </source>
</evidence>
<feature type="signal peptide" evidence="2">
    <location>
        <begin position="1"/>
        <end position="21"/>
    </location>
</feature>
<evidence type="ECO:0000313" key="3">
    <source>
        <dbReference type="EMBL" id="KAK7072172.1"/>
    </source>
</evidence>
<feature type="chain" id="PRO_5042916675" evidence="2">
    <location>
        <begin position="22"/>
        <end position="260"/>
    </location>
</feature>
<name>A0AAN9A703_HALRR</name>
<sequence length="260" mass="29918">MGRYSLYSYAMILLMSYFIKASEKELKKQSSNAVWTGEVDVSVRRQRSEDSPKRAPLLPVDTLTVPQDADEIYMKEERLQSLKPLGAIKSPTRRRHLASDISSKESPSLWNRQSRSSGPHFQPGPATLQARRKVWSHGPKRWLHSPIEKVQNFRAFLKKGSKDTPYHQDVPLIPVPYQPYRTILSKTENEIPMPYVKDTYKLPVLKPLYKDDVLSSKYIMKNSIPDEIGRAPWSGPVHEQLGSWNQNEMSYPHAVINCDK</sequence>
<feature type="compositionally biased region" description="Polar residues" evidence="1">
    <location>
        <begin position="100"/>
        <end position="119"/>
    </location>
</feature>
<accession>A0AAN9A703</accession>
<dbReference type="AlphaFoldDB" id="A0AAN9A703"/>
<feature type="region of interest" description="Disordered" evidence="1">
    <location>
        <begin position="85"/>
        <end position="129"/>
    </location>
</feature>
<proteinExistence type="predicted"/>
<organism evidence="3 4">
    <name type="scientific">Halocaridina rubra</name>
    <name type="common">Hawaiian red shrimp</name>
    <dbReference type="NCBI Taxonomy" id="373956"/>
    <lineage>
        <taxon>Eukaryota</taxon>
        <taxon>Metazoa</taxon>
        <taxon>Ecdysozoa</taxon>
        <taxon>Arthropoda</taxon>
        <taxon>Crustacea</taxon>
        <taxon>Multicrustacea</taxon>
        <taxon>Malacostraca</taxon>
        <taxon>Eumalacostraca</taxon>
        <taxon>Eucarida</taxon>
        <taxon>Decapoda</taxon>
        <taxon>Pleocyemata</taxon>
        <taxon>Caridea</taxon>
        <taxon>Atyoidea</taxon>
        <taxon>Atyidae</taxon>
        <taxon>Halocaridina</taxon>
    </lineage>
</organism>
<protein>
    <submittedName>
        <fullName evidence="3">Uncharacterized protein</fullName>
    </submittedName>
</protein>
<keyword evidence="4" id="KW-1185">Reference proteome</keyword>